<feature type="binding site" evidence="13">
    <location>
        <position position="435"/>
    </location>
    <ligand>
        <name>K(+)</name>
        <dbReference type="ChEBI" id="CHEBI:29103"/>
    </ligand>
</feature>
<dbReference type="Pfam" id="PF02386">
    <property type="entry name" value="TrkH"/>
    <property type="match status" value="1"/>
</dbReference>
<proteinExistence type="inferred from homology"/>
<keyword evidence="5 12" id="KW-0997">Cell inner membrane</keyword>
<feature type="binding site" evidence="13">
    <location>
        <position position="111"/>
    </location>
    <ligand>
        <name>K(+)</name>
        <dbReference type="ChEBI" id="CHEBI:29103"/>
    </ligand>
</feature>
<evidence type="ECO:0000256" key="3">
    <source>
        <dbReference type="ARBA" id="ARBA00022448"/>
    </source>
</evidence>
<dbReference type="GO" id="GO:0015379">
    <property type="term" value="F:potassium:chloride symporter activity"/>
    <property type="evidence" value="ECO:0007669"/>
    <property type="project" value="InterPro"/>
</dbReference>
<keyword evidence="7 14" id="KW-0812">Transmembrane</keyword>
<keyword evidence="11 12" id="KW-0472">Membrane</keyword>
<evidence type="ECO:0000256" key="10">
    <source>
        <dbReference type="ARBA" id="ARBA00023065"/>
    </source>
</evidence>
<evidence type="ECO:0000256" key="1">
    <source>
        <dbReference type="ARBA" id="ARBA00004429"/>
    </source>
</evidence>
<comment type="caution">
    <text evidence="15">The sequence shown here is derived from an EMBL/GenBank/DDBJ whole genome shotgun (WGS) entry which is preliminary data.</text>
</comment>
<evidence type="ECO:0000256" key="14">
    <source>
        <dbReference type="SAM" id="Phobius"/>
    </source>
</evidence>
<accession>A0A2A2FBG1</accession>
<protein>
    <recommendedName>
        <fullName evidence="12">Trk system potassium uptake protein</fullName>
    </recommendedName>
</protein>
<evidence type="ECO:0000256" key="8">
    <source>
        <dbReference type="ARBA" id="ARBA00022958"/>
    </source>
</evidence>
<dbReference type="InterPro" id="IPR003445">
    <property type="entry name" value="Cat_transpt"/>
</dbReference>
<evidence type="ECO:0000256" key="7">
    <source>
        <dbReference type="ARBA" id="ARBA00022692"/>
    </source>
</evidence>
<feature type="transmembrane region" description="Helical" evidence="14">
    <location>
        <begin position="136"/>
        <end position="163"/>
    </location>
</feature>
<evidence type="ECO:0000256" key="12">
    <source>
        <dbReference type="PIRNR" id="PIRNR006247"/>
    </source>
</evidence>
<feature type="transmembrane region" description="Helical" evidence="14">
    <location>
        <begin position="37"/>
        <end position="57"/>
    </location>
</feature>
<comment type="subcellular location">
    <subcellularLocation>
        <location evidence="1 12">Cell inner membrane</location>
        <topology evidence="1 12">Multi-pass membrane protein</topology>
    </subcellularLocation>
</comment>
<feature type="transmembrane region" description="Helical" evidence="14">
    <location>
        <begin position="274"/>
        <end position="294"/>
    </location>
</feature>
<feature type="transmembrane region" description="Helical" evidence="14">
    <location>
        <begin position="395"/>
        <end position="417"/>
    </location>
</feature>
<keyword evidence="13" id="KW-0479">Metal-binding</keyword>
<dbReference type="PIRSF" id="PIRSF006247">
    <property type="entry name" value="TrkH"/>
    <property type="match status" value="1"/>
</dbReference>
<feature type="transmembrane region" description="Helical" evidence="14">
    <location>
        <begin position="455"/>
        <end position="475"/>
    </location>
</feature>
<evidence type="ECO:0000256" key="9">
    <source>
        <dbReference type="ARBA" id="ARBA00022989"/>
    </source>
</evidence>
<evidence type="ECO:0000256" key="13">
    <source>
        <dbReference type="PIRSR" id="PIRSR006247-1"/>
    </source>
</evidence>
<dbReference type="PANTHER" id="PTHR32024:SF2">
    <property type="entry name" value="TRK SYSTEM POTASSIUM UPTAKE PROTEIN TRKG-RELATED"/>
    <property type="match status" value="1"/>
</dbReference>
<keyword evidence="6 12" id="KW-0633">Potassium transport</keyword>
<evidence type="ECO:0000256" key="5">
    <source>
        <dbReference type="ARBA" id="ARBA00022519"/>
    </source>
</evidence>
<comment type="similarity">
    <text evidence="2 12">Belongs to the TrkH potassium transport family.</text>
</comment>
<feature type="transmembrane region" description="Helical" evidence="14">
    <location>
        <begin position="331"/>
        <end position="353"/>
    </location>
</feature>
<dbReference type="EMBL" id="NSKD01000001">
    <property type="protein sequence ID" value="PAU82017.1"/>
    <property type="molecule type" value="Genomic_DNA"/>
</dbReference>
<dbReference type="GO" id="GO:0005886">
    <property type="term" value="C:plasma membrane"/>
    <property type="evidence" value="ECO:0007669"/>
    <property type="project" value="UniProtKB-SubCell"/>
</dbReference>
<reference evidence="15 16" key="1">
    <citation type="submission" date="2017-08" db="EMBL/GenBank/DDBJ databases">
        <title>Halovibrio sewagensis sp. nov., isolated from wastewater of high salinity.</title>
        <authorList>
            <person name="Dong X."/>
            <person name="Zhang G."/>
        </authorList>
    </citation>
    <scope>NUCLEOTIDE SEQUENCE [LARGE SCALE GENOMIC DNA]</scope>
    <source>
        <strain evidence="15 16">YL5-2</strain>
    </source>
</reference>
<keyword evidence="16" id="KW-1185">Reference proteome</keyword>
<feature type="binding site" evidence="13">
    <location>
        <position position="112"/>
    </location>
    <ligand>
        <name>K(+)</name>
        <dbReference type="ChEBI" id="CHEBI:29103"/>
    </ligand>
</feature>
<dbReference type="GO" id="GO:0046872">
    <property type="term" value="F:metal ion binding"/>
    <property type="evidence" value="ECO:0007669"/>
    <property type="project" value="UniProtKB-KW"/>
</dbReference>
<gene>
    <name evidence="15" type="ORF">CK501_02380</name>
</gene>
<dbReference type="InterPro" id="IPR004772">
    <property type="entry name" value="TrkH"/>
</dbReference>
<dbReference type="RefSeq" id="WP_095616115.1">
    <property type="nucleotide sequence ID" value="NZ_NSKD01000001.1"/>
</dbReference>
<dbReference type="AlphaFoldDB" id="A0A2A2FBG1"/>
<evidence type="ECO:0000313" key="16">
    <source>
        <dbReference type="Proteomes" id="UP000218896"/>
    </source>
</evidence>
<sequence>MRYGVIARILGLLMMLFSLTLLPPILVSLIYQDGQSLAFLEGFAVVLLSGALIWWPNRRNNMELRVRDGFLITSLFWVVLSVSGAVPFFFSSEPSMVFVDALFESVSGLTTTGATVLTGLDGLPKSILWYRQQIQWLGGIGIIVLAVAMLPMLGIGGMQLYRAEVPGPVKDSKLTPRIAETAKALSYIYVILTIACALSYWAAGMTLFDAIGHSFATIATGGFSTHDASFAYFDSSTIELIGSLFLFLSGINFALHFMAWNQKGPGQYIRDPEFRFYAGVMAGGCIITIVLLLINDVYVPLSSISKGLFQVLSVATTAGFGTGDFASWPGILPVMLILMAFMGGSGSSTTGGMKAMRILLIYRQGAREIRRILHPNAVIPIKLGNRPVSDRILQAVWGFFSMYMVVFVVLLMINLAVGLDQVTAWTAVVATLTNLGPGLGEVSSTFQTMPDLTKWGGMAAMILGRLEIFTLLVLFTPEFWRR</sequence>
<feature type="binding site" evidence="13">
    <location>
        <position position="434"/>
    </location>
    <ligand>
        <name>K(+)</name>
        <dbReference type="ChEBI" id="CHEBI:29103"/>
    </ligand>
</feature>
<keyword evidence="4 12" id="KW-1003">Cell membrane</keyword>
<keyword evidence="8 12" id="KW-0630">Potassium</keyword>
<dbReference type="OrthoDB" id="9810952at2"/>
<dbReference type="Proteomes" id="UP000218896">
    <property type="component" value="Unassembled WGS sequence"/>
</dbReference>
<dbReference type="PANTHER" id="PTHR32024">
    <property type="entry name" value="TRK SYSTEM POTASSIUM UPTAKE PROTEIN TRKG-RELATED"/>
    <property type="match status" value="1"/>
</dbReference>
<feature type="transmembrane region" description="Helical" evidence="14">
    <location>
        <begin position="240"/>
        <end position="262"/>
    </location>
</feature>
<name>A0A2A2FBG1_9GAMM</name>
<keyword evidence="10 12" id="KW-0406">Ion transport</keyword>
<keyword evidence="9 14" id="KW-1133">Transmembrane helix</keyword>
<feature type="transmembrane region" description="Helical" evidence="14">
    <location>
        <begin position="12"/>
        <end position="31"/>
    </location>
</feature>
<evidence type="ECO:0000256" key="2">
    <source>
        <dbReference type="ARBA" id="ARBA00009137"/>
    </source>
</evidence>
<evidence type="ECO:0000313" key="15">
    <source>
        <dbReference type="EMBL" id="PAU82017.1"/>
    </source>
</evidence>
<organism evidence="15 16">
    <name type="scientific">Halovibrio salipaludis</name>
    <dbReference type="NCBI Taxonomy" id="2032626"/>
    <lineage>
        <taxon>Bacteria</taxon>
        <taxon>Pseudomonadati</taxon>
        <taxon>Pseudomonadota</taxon>
        <taxon>Gammaproteobacteria</taxon>
        <taxon>Oceanospirillales</taxon>
        <taxon>Halomonadaceae</taxon>
        <taxon>Halovibrio</taxon>
    </lineage>
</organism>
<feature type="transmembrane region" description="Helical" evidence="14">
    <location>
        <begin position="69"/>
        <end position="90"/>
    </location>
</feature>
<feature type="binding site" evidence="13">
    <location>
        <position position="317"/>
    </location>
    <ligand>
        <name>K(+)</name>
        <dbReference type="ChEBI" id="CHEBI:29103"/>
    </ligand>
</feature>
<dbReference type="NCBIfam" id="TIGR00933">
    <property type="entry name" value="2a38"/>
    <property type="match status" value="1"/>
</dbReference>
<feature type="transmembrane region" description="Helical" evidence="14">
    <location>
        <begin position="184"/>
        <end position="203"/>
    </location>
</feature>
<keyword evidence="3 12" id="KW-0813">Transport</keyword>
<evidence type="ECO:0000256" key="6">
    <source>
        <dbReference type="ARBA" id="ARBA00022538"/>
    </source>
</evidence>
<evidence type="ECO:0000256" key="11">
    <source>
        <dbReference type="ARBA" id="ARBA00023136"/>
    </source>
</evidence>
<feature type="binding site" evidence="13">
    <location>
        <position position="318"/>
    </location>
    <ligand>
        <name>K(+)</name>
        <dbReference type="ChEBI" id="CHEBI:29103"/>
    </ligand>
</feature>
<evidence type="ECO:0000256" key="4">
    <source>
        <dbReference type="ARBA" id="ARBA00022475"/>
    </source>
</evidence>
<feature type="binding site" evidence="13">
    <location>
        <position position="221"/>
    </location>
    <ligand>
        <name>K(+)</name>
        <dbReference type="ChEBI" id="CHEBI:29103"/>
    </ligand>
</feature>